<proteinExistence type="predicted"/>
<feature type="transmembrane region" description="Helical" evidence="1">
    <location>
        <begin position="12"/>
        <end position="28"/>
    </location>
</feature>
<evidence type="ECO:0000313" key="2">
    <source>
        <dbReference type="EMBL" id="GIY08144.1"/>
    </source>
</evidence>
<gene>
    <name evidence="2" type="ORF">CEXT_148881</name>
</gene>
<dbReference type="EMBL" id="BPLR01006206">
    <property type="protein sequence ID" value="GIY08144.1"/>
    <property type="molecule type" value="Genomic_DNA"/>
</dbReference>
<keyword evidence="1" id="KW-1133">Transmembrane helix</keyword>
<name>A0AAV4QH43_CAEEX</name>
<evidence type="ECO:0000313" key="3">
    <source>
        <dbReference type="Proteomes" id="UP001054945"/>
    </source>
</evidence>
<dbReference type="AlphaFoldDB" id="A0AAV4QH43"/>
<keyword evidence="3" id="KW-1185">Reference proteome</keyword>
<reference evidence="2 3" key="1">
    <citation type="submission" date="2021-06" db="EMBL/GenBank/DDBJ databases">
        <title>Caerostris extrusa draft genome.</title>
        <authorList>
            <person name="Kono N."/>
            <person name="Arakawa K."/>
        </authorList>
    </citation>
    <scope>NUCLEOTIDE SEQUENCE [LARGE SCALE GENOMIC DNA]</scope>
</reference>
<keyword evidence="1" id="KW-0812">Transmembrane</keyword>
<sequence>MSSNPDSNFLNGYLIVAAGIHPVFLTATERTREIRTSSACADTAELLICVRLYPSRSILFQKTSGSKYD</sequence>
<accession>A0AAV4QH43</accession>
<keyword evidence="1" id="KW-0472">Membrane</keyword>
<comment type="caution">
    <text evidence="2">The sequence shown here is derived from an EMBL/GenBank/DDBJ whole genome shotgun (WGS) entry which is preliminary data.</text>
</comment>
<protein>
    <submittedName>
        <fullName evidence="2">Uncharacterized protein</fullName>
    </submittedName>
</protein>
<organism evidence="2 3">
    <name type="scientific">Caerostris extrusa</name>
    <name type="common">Bark spider</name>
    <name type="synonym">Caerostris bankana</name>
    <dbReference type="NCBI Taxonomy" id="172846"/>
    <lineage>
        <taxon>Eukaryota</taxon>
        <taxon>Metazoa</taxon>
        <taxon>Ecdysozoa</taxon>
        <taxon>Arthropoda</taxon>
        <taxon>Chelicerata</taxon>
        <taxon>Arachnida</taxon>
        <taxon>Araneae</taxon>
        <taxon>Araneomorphae</taxon>
        <taxon>Entelegynae</taxon>
        <taxon>Araneoidea</taxon>
        <taxon>Araneidae</taxon>
        <taxon>Caerostris</taxon>
    </lineage>
</organism>
<evidence type="ECO:0000256" key="1">
    <source>
        <dbReference type="SAM" id="Phobius"/>
    </source>
</evidence>
<dbReference type="Proteomes" id="UP001054945">
    <property type="component" value="Unassembled WGS sequence"/>
</dbReference>